<feature type="compositionally biased region" description="Basic residues" evidence="1">
    <location>
        <begin position="1"/>
        <end position="12"/>
    </location>
</feature>
<evidence type="ECO:0000313" key="4">
    <source>
        <dbReference type="Proteomes" id="UP001233172"/>
    </source>
</evidence>
<dbReference type="PANTHER" id="PTHR46370">
    <property type="entry name" value="GPALPP MOTIFS-CONTAINING PROTEIN 1"/>
    <property type="match status" value="1"/>
</dbReference>
<evidence type="ECO:0000259" key="2">
    <source>
        <dbReference type="Pfam" id="PF12572"/>
    </source>
</evidence>
<dbReference type="Pfam" id="PF12572">
    <property type="entry name" value="DUF3752"/>
    <property type="match status" value="1"/>
</dbReference>
<name>A0AAD8ARP9_BIOPF</name>
<sequence>KKDKKEKKKRKEKREERRPFDREKDLLVNRFDDAQKQAIIKRSQVLNSRFTHSGTTSHFL</sequence>
<feature type="region of interest" description="Disordered" evidence="1">
    <location>
        <begin position="1"/>
        <end position="21"/>
    </location>
</feature>
<proteinExistence type="predicted"/>
<comment type="caution">
    <text evidence="3">The sequence shown here is derived from an EMBL/GenBank/DDBJ whole genome shotgun (WGS) entry which is preliminary data.</text>
</comment>
<organism evidence="3 4">
    <name type="scientific">Biomphalaria pfeifferi</name>
    <name type="common">Bloodfluke planorb</name>
    <name type="synonym">Freshwater snail</name>
    <dbReference type="NCBI Taxonomy" id="112525"/>
    <lineage>
        <taxon>Eukaryota</taxon>
        <taxon>Metazoa</taxon>
        <taxon>Spiralia</taxon>
        <taxon>Lophotrochozoa</taxon>
        <taxon>Mollusca</taxon>
        <taxon>Gastropoda</taxon>
        <taxon>Heterobranchia</taxon>
        <taxon>Euthyneura</taxon>
        <taxon>Panpulmonata</taxon>
        <taxon>Hygrophila</taxon>
        <taxon>Lymnaeoidea</taxon>
        <taxon>Planorbidae</taxon>
        <taxon>Biomphalaria</taxon>
    </lineage>
</organism>
<gene>
    <name evidence="3" type="ORF">Bpfe_029404</name>
</gene>
<reference evidence="3" key="2">
    <citation type="submission" date="2023-04" db="EMBL/GenBank/DDBJ databases">
        <authorList>
            <person name="Bu L."/>
            <person name="Lu L."/>
            <person name="Laidemitt M.R."/>
            <person name="Zhang S.M."/>
            <person name="Mutuku M."/>
            <person name="Mkoji G."/>
            <person name="Steinauer M."/>
            <person name="Loker E.S."/>
        </authorList>
    </citation>
    <scope>NUCLEOTIDE SEQUENCE</scope>
    <source>
        <strain evidence="3">KasaAsao</strain>
        <tissue evidence="3">Whole Snail</tissue>
    </source>
</reference>
<dbReference type="InterPro" id="IPR046331">
    <property type="entry name" value="GPAM1-like"/>
</dbReference>
<feature type="non-terminal residue" evidence="3">
    <location>
        <position position="1"/>
    </location>
</feature>
<dbReference type="AlphaFoldDB" id="A0AAD8ARP9"/>
<dbReference type="InterPro" id="IPR022226">
    <property type="entry name" value="DUF3752"/>
</dbReference>
<keyword evidence="4" id="KW-1185">Reference proteome</keyword>
<feature type="domain" description="DUF3752" evidence="2">
    <location>
        <begin position="2"/>
        <end position="51"/>
    </location>
</feature>
<protein>
    <submittedName>
        <fullName evidence="3">GPALPP motifs-containing protein 1</fullName>
    </submittedName>
</protein>
<evidence type="ECO:0000313" key="3">
    <source>
        <dbReference type="EMBL" id="KAK0041189.1"/>
    </source>
</evidence>
<evidence type="ECO:0000256" key="1">
    <source>
        <dbReference type="SAM" id="MobiDB-lite"/>
    </source>
</evidence>
<dbReference type="PANTHER" id="PTHR46370:SF1">
    <property type="entry name" value="GPALPP MOTIFS-CONTAINING PROTEIN 1"/>
    <property type="match status" value="1"/>
</dbReference>
<dbReference type="Proteomes" id="UP001233172">
    <property type="component" value="Unassembled WGS sequence"/>
</dbReference>
<reference evidence="3" key="1">
    <citation type="journal article" date="2023" name="PLoS Negl. Trop. Dis.">
        <title>A genome sequence for Biomphalaria pfeifferi, the major vector snail for the human-infecting parasite Schistosoma mansoni.</title>
        <authorList>
            <person name="Bu L."/>
            <person name="Lu L."/>
            <person name="Laidemitt M.R."/>
            <person name="Zhang S.M."/>
            <person name="Mutuku M."/>
            <person name="Mkoji G."/>
            <person name="Steinauer M."/>
            <person name="Loker E.S."/>
        </authorList>
    </citation>
    <scope>NUCLEOTIDE SEQUENCE</scope>
    <source>
        <strain evidence="3">KasaAsao</strain>
    </source>
</reference>
<dbReference type="EMBL" id="JASAOG010000285">
    <property type="protein sequence ID" value="KAK0041189.1"/>
    <property type="molecule type" value="Genomic_DNA"/>
</dbReference>
<accession>A0AAD8ARP9</accession>